<dbReference type="EMBL" id="BABT02000153">
    <property type="protein sequence ID" value="GAA98537.1"/>
    <property type="molecule type" value="Genomic_DNA"/>
</dbReference>
<gene>
    <name evidence="1" type="primary">Mo05224</name>
    <name evidence="1" type="ORF">E5Q_05224</name>
</gene>
<reference evidence="1 2" key="2">
    <citation type="journal article" date="2012" name="Open Biol.">
        <title>Characteristics of nucleosomes and linker DNA regions on the genome of the basidiomycete Mixia osmundae revealed by mono- and dinucleosome mapping.</title>
        <authorList>
            <person name="Nishida H."/>
            <person name="Kondo S."/>
            <person name="Matsumoto T."/>
            <person name="Suzuki Y."/>
            <person name="Yoshikawa H."/>
            <person name="Taylor T.D."/>
            <person name="Sugiyama J."/>
        </authorList>
    </citation>
    <scope>NUCLEOTIDE SEQUENCE [LARGE SCALE GENOMIC DNA]</scope>
    <source>
        <strain evidence="2">CBS 9802 / IAM 14324 / JCM 22182 / KY 12970</strain>
    </source>
</reference>
<name>G7E6S7_MIXOS</name>
<dbReference type="InParanoid" id="G7E6S7"/>
<dbReference type="RefSeq" id="XP_014567642.1">
    <property type="nucleotide sequence ID" value="XM_014712156.1"/>
</dbReference>
<reference evidence="1 2" key="1">
    <citation type="journal article" date="2011" name="J. Gen. Appl. Microbiol.">
        <title>Draft genome sequencing of the enigmatic basidiomycete Mixia osmundae.</title>
        <authorList>
            <person name="Nishida H."/>
            <person name="Nagatsuka Y."/>
            <person name="Sugiyama J."/>
        </authorList>
    </citation>
    <scope>NUCLEOTIDE SEQUENCE [LARGE SCALE GENOMIC DNA]</scope>
    <source>
        <strain evidence="2">CBS 9802 / IAM 14324 / JCM 22182 / KY 12970</strain>
    </source>
</reference>
<dbReference type="AlphaFoldDB" id="G7E6S7"/>
<proteinExistence type="predicted"/>
<keyword evidence="2" id="KW-1185">Reference proteome</keyword>
<organism evidence="1 2">
    <name type="scientific">Mixia osmundae (strain CBS 9802 / IAM 14324 / JCM 22182 / KY 12970)</name>
    <dbReference type="NCBI Taxonomy" id="764103"/>
    <lineage>
        <taxon>Eukaryota</taxon>
        <taxon>Fungi</taxon>
        <taxon>Dikarya</taxon>
        <taxon>Basidiomycota</taxon>
        <taxon>Pucciniomycotina</taxon>
        <taxon>Mixiomycetes</taxon>
        <taxon>Mixiales</taxon>
        <taxon>Mixiaceae</taxon>
        <taxon>Mixia</taxon>
    </lineage>
</organism>
<dbReference type="Proteomes" id="UP000009131">
    <property type="component" value="Unassembled WGS sequence"/>
</dbReference>
<protein>
    <submittedName>
        <fullName evidence="1">Uncharacterized protein</fullName>
    </submittedName>
</protein>
<sequence>MRPSDKSAKLADPIDIDNNPATSLLTSRARKGTFQCVRLTDCDVLCSGIVDNKPFAAQARSLRVTTQVVLEDGELHCEKGVVDAAEAIQCDFDPSLSGPVIPDVEMRGTHRIWHGPNGLKPFDVIGEGAEIISSCCMQCSLQTALIIKPDREQDRA</sequence>
<evidence type="ECO:0000313" key="1">
    <source>
        <dbReference type="EMBL" id="GAA98537.1"/>
    </source>
</evidence>
<evidence type="ECO:0000313" key="2">
    <source>
        <dbReference type="Proteomes" id="UP000009131"/>
    </source>
</evidence>
<accession>G7E6S7</accession>
<comment type="caution">
    <text evidence="1">The sequence shown here is derived from an EMBL/GenBank/DDBJ whole genome shotgun (WGS) entry which is preliminary data.</text>
</comment>
<dbReference type="HOGENOM" id="CLU_1687068_0_0_1"/>